<reference evidence="1 2" key="1">
    <citation type="journal article" date="2015" name="Genome Biol.">
        <title>Comparative genomics of Steinernema reveals deeply conserved gene regulatory networks.</title>
        <authorList>
            <person name="Dillman A.R."/>
            <person name="Macchietto M."/>
            <person name="Porter C.F."/>
            <person name="Rogers A."/>
            <person name="Williams B."/>
            <person name="Antoshechkin I."/>
            <person name="Lee M.M."/>
            <person name="Goodwin Z."/>
            <person name="Lu X."/>
            <person name="Lewis E.E."/>
            <person name="Goodrich-Blair H."/>
            <person name="Stock S.P."/>
            <person name="Adams B.J."/>
            <person name="Sternberg P.W."/>
            <person name="Mortazavi A."/>
        </authorList>
    </citation>
    <scope>NUCLEOTIDE SEQUENCE [LARGE SCALE GENOMIC DNA]</scope>
    <source>
        <strain evidence="1 2">ALL</strain>
    </source>
</reference>
<protein>
    <submittedName>
        <fullName evidence="1">Uncharacterized protein</fullName>
    </submittedName>
</protein>
<evidence type="ECO:0000313" key="1">
    <source>
        <dbReference type="EMBL" id="TKR70662.1"/>
    </source>
</evidence>
<organism evidence="1 2">
    <name type="scientific">Steinernema carpocapsae</name>
    <name type="common">Entomopathogenic nematode</name>
    <dbReference type="NCBI Taxonomy" id="34508"/>
    <lineage>
        <taxon>Eukaryota</taxon>
        <taxon>Metazoa</taxon>
        <taxon>Ecdysozoa</taxon>
        <taxon>Nematoda</taxon>
        <taxon>Chromadorea</taxon>
        <taxon>Rhabditida</taxon>
        <taxon>Tylenchina</taxon>
        <taxon>Panagrolaimomorpha</taxon>
        <taxon>Strongyloidoidea</taxon>
        <taxon>Steinernematidae</taxon>
        <taxon>Steinernema</taxon>
    </lineage>
</organism>
<dbReference type="EMBL" id="AZBU02000007">
    <property type="protein sequence ID" value="TKR70662.1"/>
    <property type="molecule type" value="Genomic_DNA"/>
</dbReference>
<evidence type="ECO:0000313" key="2">
    <source>
        <dbReference type="Proteomes" id="UP000298663"/>
    </source>
</evidence>
<proteinExistence type="predicted"/>
<keyword evidence="2" id="KW-1185">Reference proteome</keyword>
<sequence length="77" mass="8447">MLNSALLRTSKSVLKKSQIAANSSFVLSLKSSVQNFLNGKTGFLSNAASKNNLSSSQTFKEMHLNTISKLLHLMNKF</sequence>
<comment type="caution">
    <text evidence="1">The sequence shown here is derived from an EMBL/GenBank/DDBJ whole genome shotgun (WGS) entry which is preliminary data.</text>
</comment>
<gene>
    <name evidence="1" type="ORF">L596_022658</name>
</gene>
<name>A0A4U5MMS0_STECR</name>
<reference evidence="1 2" key="2">
    <citation type="journal article" date="2019" name="G3 (Bethesda)">
        <title>Hybrid Assembly of the Genome of the Entomopathogenic Nematode Steinernema carpocapsae Identifies the X-Chromosome.</title>
        <authorList>
            <person name="Serra L."/>
            <person name="Macchietto M."/>
            <person name="Macias-Munoz A."/>
            <person name="McGill C.J."/>
            <person name="Rodriguez I.M."/>
            <person name="Rodriguez B."/>
            <person name="Murad R."/>
            <person name="Mortazavi A."/>
        </authorList>
    </citation>
    <scope>NUCLEOTIDE SEQUENCE [LARGE SCALE GENOMIC DNA]</scope>
    <source>
        <strain evidence="1 2">ALL</strain>
    </source>
</reference>
<dbReference type="AlphaFoldDB" id="A0A4U5MMS0"/>
<dbReference type="Proteomes" id="UP000298663">
    <property type="component" value="Unassembled WGS sequence"/>
</dbReference>
<accession>A0A4U5MMS0</accession>